<dbReference type="InterPro" id="IPR037401">
    <property type="entry name" value="SnoaL-like"/>
</dbReference>
<name>A0ABS6VVP9_9GAMM</name>
<feature type="domain" description="SnoaL-like" evidence="1">
    <location>
        <begin position="10"/>
        <end position="130"/>
    </location>
</feature>
<dbReference type="CDD" id="cd00531">
    <property type="entry name" value="NTF2_like"/>
    <property type="match status" value="1"/>
</dbReference>
<evidence type="ECO:0000313" key="2">
    <source>
        <dbReference type="EMBL" id="MBW2942414.1"/>
    </source>
</evidence>
<evidence type="ECO:0000313" key="3">
    <source>
        <dbReference type="Proteomes" id="UP001166291"/>
    </source>
</evidence>
<proteinExistence type="predicted"/>
<dbReference type="EMBL" id="JAHWDQ010000005">
    <property type="protein sequence ID" value="MBW2942414.1"/>
    <property type="molecule type" value="Genomic_DNA"/>
</dbReference>
<keyword evidence="3" id="KW-1185">Reference proteome</keyword>
<accession>A0ABS6VVP9</accession>
<organism evidence="2 3">
    <name type="scientific">Zhongshania aquimaris</name>
    <dbReference type="NCBI Taxonomy" id="2857107"/>
    <lineage>
        <taxon>Bacteria</taxon>
        <taxon>Pseudomonadati</taxon>
        <taxon>Pseudomonadota</taxon>
        <taxon>Gammaproteobacteria</taxon>
        <taxon>Cellvibrionales</taxon>
        <taxon>Spongiibacteraceae</taxon>
        <taxon>Zhongshania</taxon>
    </lineage>
</organism>
<dbReference type="Proteomes" id="UP001166291">
    <property type="component" value="Unassembled WGS sequence"/>
</dbReference>
<dbReference type="RefSeq" id="WP_219044656.1">
    <property type="nucleotide sequence ID" value="NZ_JAHWDQ010000005.1"/>
</dbReference>
<evidence type="ECO:0000259" key="1">
    <source>
        <dbReference type="Pfam" id="PF13577"/>
    </source>
</evidence>
<comment type="caution">
    <text evidence="2">The sequence shown here is derived from an EMBL/GenBank/DDBJ whole genome shotgun (WGS) entry which is preliminary data.</text>
</comment>
<gene>
    <name evidence="2" type="ORF">KXJ70_16580</name>
</gene>
<reference evidence="2" key="1">
    <citation type="submission" date="2021-07" db="EMBL/GenBank/DDBJ databases">
        <title>Zhongshania sp. CAU 1632 isolated from seawater.</title>
        <authorList>
            <person name="Kim W."/>
        </authorList>
    </citation>
    <scope>NUCLEOTIDE SEQUENCE</scope>
    <source>
        <strain evidence="2">CAU 1632</strain>
    </source>
</reference>
<protein>
    <submittedName>
        <fullName evidence="2">Nuclear transport factor 2 family protein</fullName>
    </submittedName>
</protein>
<sequence length="143" mass="15985">MIDTNQQIQIREIENIILEYATALDTKEYDLLDNIFSAEAKVEYVGIGECKGPKEVKELVCGVLEQCIETQHMLSNIRVKLNGSTAAATCYLQAIHLGKGDYEGQLLTIWGEYTDELALLDSGWRITKRTLRTIFSQGDIGLG</sequence>
<dbReference type="Pfam" id="PF13577">
    <property type="entry name" value="SnoaL_4"/>
    <property type="match status" value="1"/>
</dbReference>